<evidence type="ECO:0000313" key="3">
    <source>
        <dbReference type="Proteomes" id="UP001217838"/>
    </source>
</evidence>
<dbReference type="Proteomes" id="UP001217838">
    <property type="component" value="Unassembled WGS sequence"/>
</dbReference>
<feature type="compositionally biased region" description="Pro residues" evidence="1">
    <location>
        <begin position="288"/>
        <end position="300"/>
    </location>
</feature>
<accession>A0ABT5BCD9</accession>
<keyword evidence="3" id="KW-1185">Reference proteome</keyword>
<organism evidence="2 3">
    <name type="scientific">Nannocystis radixulma</name>
    <dbReference type="NCBI Taxonomy" id="2995305"/>
    <lineage>
        <taxon>Bacteria</taxon>
        <taxon>Pseudomonadati</taxon>
        <taxon>Myxococcota</taxon>
        <taxon>Polyangia</taxon>
        <taxon>Nannocystales</taxon>
        <taxon>Nannocystaceae</taxon>
        <taxon>Nannocystis</taxon>
    </lineage>
</organism>
<sequence length="320" mass="33173">MLRAPLNCLGIVVLAGLVVGCNTPHRVGKVPKESPTAQAKEPAPSPRPLPAGSAEGVPESLLHEYEAREPASAAEIATWQLPFQAKRIAVALLTLAAKDDLAGLPAVFTRHARWGIPDRREFDARPIFADGGREFFDTFRDAASRFARKEAFFCPPVVPPAAQIYVRNGAEPMWCAYLSKDGLDVLAFKFVYENGSAKIDYIGLQPTRATAGIAARKGPMPPPMTPQVKRGTGPVGPFMSAGGETIPLQIERRDGPPGGNPPNPAGALAPGALAGAPGTPAAGSPAPATTPAPATAPTPAPAAEKKPTTAPATPAPPPGH</sequence>
<dbReference type="RefSeq" id="WP_272001559.1">
    <property type="nucleotide sequence ID" value="NZ_JAQNDN010000015.1"/>
</dbReference>
<evidence type="ECO:0000313" key="2">
    <source>
        <dbReference type="EMBL" id="MDC0671388.1"/>
    </source>
</evidence>
<name>A0ABT5BCD9_9BACT</name>
<comment type="caution">
    <text evidence="2">The sequence shown here is derived from an EMBL/GenBank/DDBJ whole genome shotgun (WGS) entry which is preliminary data.</text>
</comment>
<feature type="compositionally biased region" description="Low complexity" evidence="1">
    <location>
        <begin position="265"/>
        <end position="287"/>
    </location>
</feature>
<proteinExistence type="predicted"/>
<evidence type="ECO:0000256" key="1">
    <source>
        <dbReference type="SAM" id="MobiDB-lite"/>
    </source>
</evidence>
<gene>
    <name evidence="2" type="ORF">POL58_26790</name>
</gene>
<protein>
    <recommendedName>
        <fullName evidence="4">Lipoprotein</fullName>
    </recommendedName>
</protein>
<feature type="region of interest" description="Disordered" evidence="1">
    <location>
        <begin position="249"/>
        <end position="320"/>
    </location>
</feature>
<evidence type="ECO:0008006" key="4">
    <source>
        <dbReference type="Google" id="ProtNLM"/>
    </source>
</evidence>
<feature type="region of interest" description="Disordered" evidence="1">
    <location>
        <begin position="27"/>
        <end position="55"/>
    </location>
</feature>
<dbReference type="PROSITE" id="PS51257">
    <property type="entry name" value="PROKAR_LIPOPROTEIN"/>
    <property type="match status" value="1"/>
</dbReference>
<reference evidence="2 3" key="1">
    <citation type="submission" date="2022-11" db="EMBL/GenBank/DDBJ databases">
        <title>Minimal conservation of predation-associated metabolite biosynthetic gene clusters underscores biosynthetic potential of Myxococcota including descriptions for ten novel species: Archangium lansinium sp. nov., Myxococcus landrumus sp. nov., Nannocystis bai.</title>
        <authorList>
            <person name="Ahearne A."/>
            <person name="Stevens C."/>
            <person name="Dowd S."/>
        </authorList>
    </citation>
    <scope>NUCLEOTIDE SEQUENCE [LARGE SCALE GENOMIC DNA]</scope>
    <source>
        <strain evidence="2 3">NCELM</strain>
    </source>
</reference>
<dbReference type="EMBL" id="JAQNDN010000015">
    <property type="protein sequence ID" value="MDC0671388.1"/>
    <property type="molecule type" value="Genomic_DNA"/>
</dbReference>